<evidence type="ECO:0000313" key="3">
    <source>
        <dbReference type="Proteomes" id="UP001153321"/>
    </source>
</evidence>
<evidence type="ECO:0000313" key="2">
    <source>
        <dbReference type="EMBL" id="CAH1647313.1"/>
    </source>
</evidence>
<sequence length="474" mass="54547">MDDNITIRKYRRTSSLNDISADNCTLFDTTMLSLRDSSINASQTVLELHEKLEEMSNNIESAHAEIDNLNAENTQLKSDLQKCRNIIDTYKKINSTEIINMTPLTGRKRKIKTANKNLTPFKIIEQITQTCNTIDQKEGDANCEQLINKTPNTRKEDYQTEIIHNETVLSMQQAISNSEQQLAEAKLEIATLNKQIHILQQVSLGNRSDVILSATSASIIPRDNNVNTVYPIVQKRNKLCILSNCDRNCSIRAIEEIFGNHFECCRYLLTNGSIERLLNNISNKLLNYNINDYCIIMLGNTDIKTSSNYIEFVKVMRKSLQHITNTNIIICSPTYICGAPIYNYKVELFNNLLYQDLQKENSYAYYFDSNSYLAYDMFTSKTGQINTKGIKTLYNNIMENIKIDIKIYGTVNDEKSMQTDTHHTSTFTKQPIVNNERSCTETTTKITKIQLQPGTIPYYFKKKIMLDRNTFFRK</sequence>
<proteinExistence type="predicted"/>
<dbReference type="EMBL" id="LR824540">
    <property type="protein sequence ID" value="CAH1647313.1"/>
    <property type="molecule type" value="Genomic_DNA"/>
</dbReference>
<protein>
    <submittedName>
        <fullName evidence="2">Uncharacterized protein</fullName>
    </submittedName>
</protein>
<dbReference type="Gene3D" id="3.40.50.1110">
    <property type="entry name" value="SGNH hydrolase"/>
    <property type="match status" value="1"/>
</dbReference>
<dbReference type="SUPFAM" id="SSF52266">
    <property type="entry name" value="SGNH hydrolase"/>
    <property type="match status" value="1"/>
</dbReference>
<name>A0A9P0II03_SPOLI</name>
<keyword evidence="1" id="KW-0175">Coiled coil</keyword>
<dbReference type="AlphaFoldDB" id="A0A9P0II03"/>
<dbReference type="Proteomes" id="UP001153321">
    <property type="component" value="Chromosome 9"/>
</dbReference>
<feature type="coiled-coil region" evidence="1">
    <location>
        <begin position="168"/>
        <end position="202"/>
    </location>
</feature>
<evidence type="ECO:0000256" key="1">
    <source>
        <dbReference type="SAM" id="Coils"/>
    </source>
</evidence>
<dbReference type="InterPro" id="IPR036514">
    <property type="entry name" value="SGNH_hydro_sf"/>
</dbReference>
<keyword evidence="3" id="KW-1185">Reference proteome</keyword>
<accession>A0A9P0II03</accession>
<organism evidence="2 3">
    <name type="scientific">Spodoptera littoralis</name>
    <name type="common">Egyptian cotton leafworm</name>
    <dbReference type="NCBI Taxonomy" id="7109"/>
    <lineage>
        <taxon>Eukaryota</taxon>
        <taxon>Metazoa</taxon>
        <taxon>Ecdysozoa</taxon>
        <taxon>Arthropoda</taxon>
        <taxon>Hexapoda</taxon>
        <taxon>Insecta</taxon>
        <taxon>Pterygota</taxon>
        <taxon>Neoptera</taxon>
        <taxon>Endopterygota</taxon>
        <taxon>Lepidoptera</taxon>
        <taxon>Glossata</taxon>
        <taxon>Ditrysia</taxon>
        <taxon>Noctuoidea</taxon>
        <taxon>Noctuidae</taxon>
        <taxon>Amphipyrinae</taxon>
        <taxon>Spodoptera</taxon>
    </lineage>
</organism>
<reference evidence="2" key="1">
    <citation type="submission" date="2022-02" db="EMBL/GenBank/DDBJ databases">
        <authorList>
            <person name="King R."/>
        </authorList>
    </citation>
    <scope>NUCLEOTIDE SEQUENCE</scope>
</reference>
<feature type="coiled-coil region" evidence="1">
    <location>
        <begin position="45"/>
        <end position="86"/>
    </location>
</feature>
<gene>
    <name evidence="2" type="ORF">SPLIT_LOCUS12664</name>
</gene>